<dbReference type="InterPro" id="IPR050446">
    <property type="entry name" value="FAD-oxidoreductase/Apoptosis"/>
</dbReference>
<dbReference type="GO" id="GO:0005737">
    <property type="term" value="C:cytoplasm"/>
    <property type="evidence" value="ECO:0007669"/>
    <property type="project" value="TreeGrafter"/>
</dbReference>
<keyword evidence="4" id="KW-0560">Oxidoreductase</keyword>
<evidence type="ECO:0000256" key="2">
    <source>
        <dbReference type="ARBA" id="ARBA00022630"/>
    </source>
</evidence>
<dbReference type="PRINTS" id="PR00368">
    <property type="entry name" value="FADPNR"/>
</dbReference>
<evidence type="ECO:0000256" key="1">
    <source>
        <dbReference type="ARBA" id="ARBA00001974"/>
    </source>
</evidence>
<protein>
    <submittedName>
        <fullName evidence="7">Aromatic hydrocarbons catabolism-related reductase</fullName>
    </submittedName>
</protein>
<evidence type="ECO:0000313" key="7">
    <source>
        <dbReference type="EMBL" id="GGI20595.1"/>
    </source>
</evidence>
<feature type="domain" description="FAD/NAD(P)-binding" evidence="5">
    <location>
        <begin position="12"/>
        <end position="304"/>
    </location>
</feature>
<sequence length="403" mass="43673">MCPSPTGSAKMRFVIVGAGLAGHTAAVHLRELAPQAKIDILGDELGLPYDRPPLSKEVLGEGAPRYLANAETYHENGISYHPGQTATQIDRNRSEILTACGNAYAYDRLLLATGSRARKLPDSVGQSSKILYLRTLEDAVRLKSVLRESRRIAVIGGGFIGLEVAAAARAMACEVFLFEMTDRILSRGMPAILSRWAEKLHRLNGVQFEFGSKIDSIHHQDDGSLRLRWNAFADVDAVVVGIGVQPNTQLASDAGLDVDDGIVVDDRCQTSDPAIFAAGEVTSHPVLGGAFRQRLESWKVASGQSLVAAKSMAGIDSHYAEPPWLWSDQFGHNIQSLGVLQNADRSVVLDDPETNNWTAIFLDSHDKIAGAIAVNNGRDISMLKRALLHDGIIPEKLLNRAAR</sequence>
<dbReference type="Proteomes" id="UP000625079">
    <property type="component" value="Unassembled WGS sequence"/>
</dbReference>
<evidence type="ECO:0000259" key="5">
    <source>
        <dbReference type="Pfam" id="PF07992"/>
    </source>
</evidence>
<proteinExistence type="predicted"/>
<gene>
    <name evidence="7" type="ORF">GCM10010987_10140</name>
</gene>
<evidence type="ECO:0000313" key="8">
    <source>
        <dbReference type="Proteomes" id="UP000625079"/>
    </source>
</evidence>
<accession>A0AA87W0V6</accession>
<dbReference type="GO" id="GO:0016651">
    <property type="term" value="F:oxidoreductase activity, acting on NAD(P)H"/>
    <property type="evidence" value="ECO:0007669"/>
    <property type="project" value="TreeGrafter"/>
</dbReference>
<comment type="caution">
    <text evidence="7">The sequence shown here is derived from an EMBL/GenBank/DDBJ whole genome shotgun (WGS) entry which is preliminary data.</text>
</comment>
<dbReference type="InterPro" id="IPR036188">
    <property type="entry name" value="FAD/NAD-bd_sf"/>
</dbReference>
<reference evidence="7" key="2">
    <citation type="submission" date="2022-12" db="EMBL/GenBank/DDBJ databases">
        <authorList>
            <person name="Sun Q."/>
            <person name="Zhou Y."/>
        </authorList>
    </citation>
    <scope>NUCLEOTIDE SEQUENCE</scope>
    <source>
        <strain evidence="7">CGMCC 1.15034</strain>
    </source>
</reference>
<dbReference type="PANTHER" id="PTHR43557">
    <property type="entry name" value="APOPTOSIS-INDUCING FACTOR 1"/>
    <property type="match status" value="1"/>
</dbReference>
<evidence type="ECO:0000256" key="4">
    <source>
        <dbReference type="ARBA" id="ARBA00023002"/>
    </source>
</evidence>
<dbReference type="Pfam" id="PF07992">
    <property type="entry name" value="Pyr_redox_2"/>
    <property type="match status" value="1"/>
</dbReference>
<reference evidence="7" key="1">
    <citation type="journal article" date="2014" name="Int. J. Syst. Evol. Microbiol.">
        <title>Complete genome sequence of Corynebacterium casei LMG S-19264T (=DSM 44701T), isolated from a smear-ripened cheese.</title>
        <authorList>
            <consortium name="US DOE Joint Genome Institute (JGI-PGF)"/>
            <person name="Walter F."/>
            <person name="Albersmeier A."/>
            <person name="Kalinowski J."/>
            <person name="Ruckert C."/>
        </authorList>
    </citation>
    <scope>NUCLEOTIDE SEQUENCE</scope>
    <source>
        <strain evidence="7">CGMCC 1.15034</strain>
    </source>
</reference>
<dbReference type="Gene3D" id="3.50.50.60">
    <property type="entry name" value="FAD/NAD(P)-binding domain"/>
    <property type="match status" value="2"/>
</dbReference>
<keyword evidence="2" id="KW-0285">Flavoprotein</keyword>
<name>A0AA87W0V6_9BRAD</name>
<dbReference type="AlphaFoldDB" id="A0AA87W0V6"/>
<dbReference type="PANTHER" id="PTHR43557:SF2">
    <property type="entry name" value="RIESKE DOMAIN-CONTAINING PROTEIN-RELATED"/>
    <property type="match status" value="1"/>
</dbReference>
<evidence type="ECO:0000256" key="3">
    <source>
        <dbReference type="ARBA" id="ARBA00022827"/>
    </source>
</evidence>
<dbReference type="SUPFAM" id="SSF51905">
    <property type="entry name" value="FAD/NAD(P)-binding domain"/>
    <property type="match status" value="1"/>
</dbReference>
<dbReference type="PRINTS" id="PR00411">
    <property type="entry name" value="PNDRDTASEI"/>
</dbReference>
<feature type="domain" description="Reductase C-terminal" evidence="6">
    <location>
        <begin position="324"/>
        <end position="390"/>
    </location>
</feature>
<dbReference type="InterPro" id="IPR016156">
    <property type="entry name" value="FAD/NAD-linked_Rdtase_dimer_sf"/>
</dbReference>
<dbReference type="InterPro" id="IPR023753">
    <property type="entry name" value="FAD/NAD-binding_dom"/>
</dbReference>
<dbReference type="Gene3D" id="3.30.390.30">
    <property type="match status" value="1"/>
</dbReference>
<organism evidence="7 8">
    <name type="scientific">Bradyrhizobium guangdongense</name>
    <dbReference type="NCBI Taxonomy" id="1325090"/>
    <lineage>
        <taxon>Bacteria</taxon>
        <taxon>Pseudomonadati</taxon>
        <taxon>Pseudomonadota</taxon>
        <taxon>Alphaproteobacteria</taxon>
        <taxon>Hyphomicrobiales</taxon>
        <taxon>Nitrobacteraceae</taxon>
        <taxon>Bradyrhizobium</taxon>
    </lineage>
</organism>
<dbReference type="InterPro" id="IPR028202">
    <property type="entry name" value="Reductase_C"/>
</dbReference>
<keyword evidence="3" id="KW-0274">FAD</keyword>
<dbReference type="Pfam" id="PF14759">
    <property type="entry name" value="Reductase_C"/>
    <property type="match status" value="1"/>
</dbReference>
<comment type="cofactor">
    <cofactor evidence="1">
        <name>FAD</name>
        <dbReference type="ChEBI" id="CHEBI:57692"/>
    </cofactor>
</comment>
<evidence type="ECO:0000259" key="6">
    <source>
        <dbReference type="Pfam" id="PF14759"/>
    </source>
</evidence>
<dbReference type="SUPFAM" id="SSF55424">
    <property type="entry name" value="FAD/NAD-linked reductases, dimerisation (C-terminal) domain"/>
    <property type="match status" value="1"/>
</dbReference>
<dbReference type="EMBL" id="BMHC01000001">
    <property type="protein sequence ID" value="GGI20595.1"/>
    <property type="molecule type" value="Genomic_DNA"/>
</dbReference>